<accession>A0ABT2CTQ1</accession>
<dbReference type="Gene3D" id="1.10.890.40">
    <property type="match status" value="1"/>
</dbReference>
<protein>
    <recommendedName>
        <fullName evidence="2">Rap1a immunity protein domain-containing protein</fullName>
    </recommendedName>
</protein>
<gene>
    <name evidence="3" type="ORF">NX778_00185</name>
</gene>
<feature type="domain" description="Rap1a immunity protein" evidence="2">
    <location>
        <begin position="69"/>
        <end position="141"/>
    </location>
</feature>
<comment type="caution">
    <text evidence="3">The sequence shown here is derived from an EMBL/GenBank/DDBJ whole genome shotgun (WGS) entry which is preliminary data.</text>
</comment>
<organism evidence="3 4">
    <name type="scientific">Massilia terrae</name>
    <dbReference type="NCBI Taxonomy" id="1811224"/>
    <lineage>
        <taxon>Bacteria</taxon>
        <taxon>Pseudomonadati</taxon>
        <taxon>Pseudomonadota</taxon>
        <taxon>Betaproteobacteria</taxon>
        <taxon>Burkholderiales</taxon>
        <taxon>Oxalobacteraceae</taxon>
        <taxon>Telluria group</taxon>
        <taxon>Massilia</taxon>
    </lineage>
</organism>
<proteinExistence type="predicted"/>
<dbReference type="RefSeq" id="WP_258809676.1">
    <property type="nucleotide sequence ID" value="NZ_JANUGU010000001.1"/>
</dbReference>
<evidence type="ECO:0000313" key="3">
    <source>
        <dbReference type="EMBL" id="MCS0656483.1"/>
    </source>
</evidence>
<dbReference type="Pfam" id="PF18602">
    <property type="entry name" value="Rap1a"/>
    <property type="match status" value="1"/>
</dbReference>
<evidence type="ECO:0000313" key="4">
    <source>
        <dbReference type="Proteomes" id="UP001204621"/>
    </source>
</evidence>
<sequence>MKLLLRKPQPQHILFFAVLTAALHCSAKSLSTPASVTGTQLLQLTGPVDPKTVHWTPHSKFSSRTIAADFRQLVNGEFVHGYIQAVRDATEGKEWCWGEYKPNPDELEADARQSLARMPDTKLRQNAATLIAEIWRAKFPCADRPRKP</sequence>
<feature type="chain" id="PRO_5045878339" description="Rap1a immunity protein domain-containing protein" evidence="1">
    <location>
        <begin position="28"/>
        <end position="148"/>
    </location>
</feature>
<name>A0ABT2CTQ1_9BURK</name>
<evidence type="ECO:0000256" key="1">
    <source>
        <dbReference type="SAM" id="SignalP"/>
    </source>
</evidence>
<feature type="signal peptide" evidence="1">
    <location>
        <begin position="1"/>
        <end position="27"/>
    </location>
</feature>
<evidence type="ECO:0000259" key="2">
    <source>
        <dbReference type="Pfam" id="PF18602"/>
    </source>
</evidence>
<dbReference type="EMBL" id="JANUGU010000001">
    <property type="protein sequence ID" value="MCS0656483.1"/>
    <property type="molecule type" value="Genomic_DNA"/>
</dbReference>
<keyword evidence="4" id="KW-1185">Reference proteome</keyword>
<dbReference type="InterPro" id="IPR041238">
    <property type="entry name" value="Rap1a"/>
</dbReference>
<reference evidence="3 4" key="1">
    <citation type="submission" date="2022-08" db="EMBL/GenBank/DDBJ databases">
        <title>Reclassification of Massilia species as members of the genera Telluria, Duganella, Pseudoduganella, Mokoshia gen. nov. and Zemynaea gen. nov. using orthogonal and non-orthogonal genome-based approaches.</title>
        <authorList>
            <person name="Bowman J.P."/>
        </authorList>
    </citation>
    <scope>NUCLEOTIDE SEQUENCE [LARGE SCALE GENOMIC DNA]</scope>
    <source>
        <strain evidence="3 4">JCM 31606</strain>
    </source>
</reference>
<dbReference type="Proteomes" id="UP001204621">
    <property type="component" value="Unassembled WGS sequence"/>
</dbReference>
<keyword evidence="1" id="KW-0732">Signal</keyword>